<dbReference type="InterPro" id="IPR000014">
    <property type="entry name" value="PAS"/>
</dbReference>
<protein>
    <recommendedName>
        <fullName evidence="2">histidine kinase</fullName>
        <ecNumber evidence="2">2.7.13.3</ecNumber>
    </recommendedName>
</protein>
<sequence>MQRKDDGVMVFDFLNQLESMSSSGGQHASIEQNLCSVLVNALGIKKLAGIKVYINSGIVIDYRTGYQDIELQSIKNYLTDNTCPELNDSFSQWDNTGMPEVYALKIVGDEFFYVLIASMETPPALSTQAVITSVVDALKTVVRSDSYNQPLIQQFNDLVLNNIVSGIIVIDKDSVVRFINHAAEMILGYRPVELIGQQCGMLFREIDRDQNWLSFTLTTGAQSMRTKIVMMRKDGIEIAVGGTASLLKNMAGEILGVIGIFREYEDYESDQRFKKELNKMSTLSKLSASIAHEIRNPLAGISATAQVLAGKFEADDRRQRFVTVILEEIDRINRIIKELLNFASPSKASFLQSNINKILEHALDLLHKKIQKQNIEVVREYDRDLPDILCDENQLKQAVVNIMMNSVGAMPEGGMITVVSERITVNSEDWIQIVIQDTGSGIPKEVLQELFTPFTTTKTQGLGLGLTITKNIIKTHRGKITAENIEGRGARVVVKLPVKIVPLDTEEQPFLPFE</sequence>
<dbReference type="PROSITE" id="PS50109">
    <property type="entry name" value="HIS_KIN"/>
    <property type="match status" value="1"/>
</dbReference>
<keyword evidence="5" id="KW-0547">Nucleotide-binding</keyword>
<dbReference type="SUPFAM" id="SSF47384">
    <property type="entry name" value="Homodimeric domain of signal transducing histidine kinase"/>
    <property type="match status" value="1"/>
</dbReference>
<dbReference type="PRINTS" id="PR00344">
    <property type="entry name" value="BCTRLSENSOR"/>
</dbReference>
<dbReference type="Pfam" id="PF00512">
    <property type="entry name" value="HisKA"/>
    <property type="match status" value="1"/>
</dbReference>
<gene>
    <name evidence="11" type="ORF">C4541_02420</name>
</gene>
<dbReference type="InterPro" id="IPR005467">
    <property type="entry name" value="His_kinase_dom"/>
</dbReference>
<dbReference type="Proteomes" id="UP000266426">
    <property type="component" value="Unassembled WGS sequence"/>
</dbReference>
<keyword evidence="8" id="KW-0902">Two-component regulatory system</keyword>
<feature type="domain" description="PAS" evidence="10">
    <location>
        <begin position="159"/>
        <end position="198"/>
    </location>
</feature>
<dbReference type="SMART" id="SM00387">
    <property type="entry name" value="HATPase_c"/>
    <property type="match status" value="1"/>
</dbReference>
<proteinExistence type="predicted"/>
<evidence type="ECO:0000256" key="3">
    <source>
        <dbReference type="ARBA" id="ARBA00022553"/>
    </source>
</evidence>
<dbReference type="SUPFAM" id="SSF55874">
    <property type="entry name" value="ATPase domain of HSP90 chaperone/DNA topoisomerase II/histidine kinase"/>
    <property type="match status" value="1"/>
</dbReference>
<dbReference type="PANTHER" id="PTHR43065:SF10">
    <property type="entry name" value="PEROXIDE STRESS-ACTIVATED HISTIDINE KINASE MAK3"/>
    <property type="match status" value="1"/>
</dbReference>
<keyword evidence="7" id="KW-0067">ATP-binding</keyword>
<evidence type="ECO:0000259" key="9">
    <source>
        <dbReference type="PROSITE" id="PS50109"/>
    </source>
</evidence>
<dbReference type="InterPro" id="IPR003594">
    <property type="entry name" value="HATPase_dom"/>
</dbReference>
<dbReference type="Gene3D" id="3.30.450.20">
    <property type="entry name" value="PAS domain"/>
    <property type="match status" value="1"/>
</dbReference>
<evidence type="ECO:0000256" key="8">
    <source>
        <dbReference type="ARBA" id="ARBA00023012"/>
    </source>
</evidence>
<accession>A0A3A4R4U8</accession>
<evidence type="ECO:0000313" key="12">
    <source>
        <dbReference type="Proteomes" id="UP000266426"/>
    </source>
</evidence>
<dbReference type="InterPro" id="IPR036890">
    <property type="entry name" value="HATPase_C_sf"/>
</dbReference>
<dbReference type="InterPro" id="IPR036097">
    <property type="entry name" value="HisK_dim/P_sf"/>
</dbReference>
<comment type="caution">
    <text evidence="11">The sequence shown here is derived from an EMBL/GenBank/DDBJ whole genome shotgun (WGS) entry which is preliminary data.</text>
</comment>
<dbReference type="EC" id="2.7.13.3" evidence="2"/>
<dbReference type="InterPro" id="IPR004358">
    <property type="entry name" value="Sig_transdc_His_kin-like_C"/>
</dbReference>
<dbReference type="SUPFAM" id="SSF55785">
    <property type="entry name" value="PYP-like sensor domain (PAS domain)"/>
    <property type="match status" value="1"/>
</dbReference>
<organism evidence="11 12">
    <name type="scientific">Candidatus Auribacter fodinae</name>
    <dbReference type="NCBI Taxonomy" id="2093366"/>
    <lineage>
        <taxon>Bacteria</taxon>
        <taxon>Pseudomonadati</taxon>
        <taxon>Candidatus Auribacterota</taxon>
        <taxon>Candidatus Auribacteria</taxon>
        <taxon>Candidatus Auribacterales</taxon>
        <taxon>Candidatus Auribacteraceae</taxon>
        <taxon>Candidatus Auribacter</taxon>
    </lineage>
</organism>
<dbReference type="InterPro" id="IPR003661">
    <property type="entry name" value="HisK_dim/P_dom"/>
</dbReference>
<name>A0A3A4R4U8_9BACT</name>
<dbReference type="GO" id="GO:0005524">
    <property type="term" value="F:ATP binding"/>
    <property type="evidence" value="ECO:0007669"/>
    <property type="project" value="UniProtKB-KW"/>
</dbReference>
<keyword evidence="6" id="KW-0418">Kinase</keyword>
<dbReference type="GO" id="GO:0006355">
    <property type="term" value="P:regulation of DNA-templated transcription"/>
    <property type="evidence" value="ECO:0007669"/>
    <property type="project" value="InterPro"/>
</dbReference>
<comment type="catalytic activity">
    <reaction evidence="1">
        <text>ATP + protein L-histidine = ADP + protein N-phospho-L-histidine.</text>
        <dbReference type="EC" id="2.7.13.3"/>
    </reaction>
</comment>
<dbReference type="SMART" id="SM00091">
    <property type="entry name" value="PAS"/>
    <property type="match status" value="1"/>
</dbReference>
<evidence type="ECO:0000256" key="7">
    <source>
        <dbReference type="ARBA" id="ARBA00022840"/>
    </source>
</evidence>
<evidence type="ECO:0000256" key="4">
    <source>
        <dbReference type="ARBA" id="ARBA00022679"/>
    </source>
</evidence>
<dbReference type="Pfam" id="PF02518">
    <property type="entry name" value="HATPase_c"/>
    <property type="match status" value="1"/>
</dbReference>
<dbReference type="CDD" id="cd00082">
    <property type="entry name" value="HisKA"/>
    <property type="match status" value="1"/>
</dbReference>
<evidence type="ECO:0000313" key="11">
    <source>
        <dbReference type="EMBL" id="RJP61209.1"/>
    </source>
</evidence>
<dbReference type="Gene3D" id="3.30.565.10">
    <property type="entry name" value="Histidine kinase-like ATPase, C-terminal domain"/>
    <property type="match status" value="1"/>
</dbReference>
<dbReference type="Gene3D" id="1.10.287.130">
    <property type="match status" value="1"/>
</dbReference>
<keyword evidence="4" id="KW-0808">Transferase</keyword>
<dbReference type="InterPro" id="IPR035965">
    <property type="entry name" value="PAS-like_dom_sf"/>
</dbReference>
<dbReference type="InterPro" id="IPR013767">
    <property type="entry name" value="PAS_fold"/>
</dbReference>
<evidence type="ECO:0000256" key="5">
    <source>
        <dbReference type="ARBA" id="ARBA00022741"/>
    </source>
</evidence>
<dbReference type="CDD" id="cd00130">
    <property type="entry name" value="PAS"/>
    <property type="match status" value="1"/>
</dbReference>
<dbReference type="PANTHER" id="PTHR43065">
    <property type="entry name" value="SENSOR HISTIDINE KINASE"/>
    <property type="match status" value="1"/>
</dbReference>
<reference evidence="11 12" key="1">
    <citation type="journal article" date="2017" name="ISME J.">
        <title>Energy and carbon metabolisms in a deep terrestrial subsurface fluid microbial community.</title>
        <authorList>
            <person name="Momper L."/>
            <person name="Jungbluth S.P."/>
            <person name="Lee M.D."/>
            <person name="Amend J.P."/>
        </authorList>
    </citation>
    <scope>NUCLEOTIDE SEQUENCE [LARGE SCALE GENOMIC DNA]</scope>
    <source>
        <strain evidence="11">SURF_26</strain>
    </source>
</reference>
<keyword evidence="3" id="KW-0597">Phosphoprotein</keyword>
<evidence type="ECO:0000256" key="1">
    <source>
        <dbReference type="ARBA" id="ARBA00000085"/>
    </source>
</evidence>
<evidence type="ECO:0000256" key="6">
    <source>
        <dbReference type="ARBA" id="ARBA00022777"/>
    </source>
</evidence>
<dbReference type="GO" id="GO:0000155">
    <property type="term" value="F:phosphorelay sensor kinase activity"/>
    <property type="evidence" value="ECO:0007669"/>
    <property type="project" value="InterPro"/>
</dbReference>
<evidence type="ECO:0000256" key="2">
    <source>
        <dbReference type="ARBA" id="ARBA00012438"/>
    </source>
</evidence>
<dbReference type="Pfam" id="PF00989">
    <property type="entry name" value="PAS"/>
    <property type="match status" value="1"/>
</dbReference>
<dbReference type="NCBIfam" id="TIGR00229">
    <property type="entry name" value="sensory_box"/>
    <property type="match status" value="1"/>
</dbReference>
<dbReference type="EMBL" id="QZJZ01000015">
    <property type="protein sequence ID" value="RJP61209.1"/>
    <property type="molecule type" value="Genomic_DNA"/>
</dbReference>
<evidence type="ECO:0000259" key="10">
    <source>
        <dbReference type="PROSITE" id="PS50112"/>
    </source>
</evidence>
<dbReference type="PROSITE" id="PS50112">
    <property type="entry name" value="PAS"/>
    <property type="match status" value="1"/>
</dbReference>
<dbReference type="SMART" id="SM00388">
    <property type="entry name" value="HisKA"/>
    <property type="match status" value="1"/>
</dbReference>
<dbReference type="AlphaFoldDB" id="A0A3A4R4U8"/>
<feature type="domain" description="Histidine kinase" evidence="9">
    <location>
        <begin position="289"/>
        <end position="500"/>
    </location>
</feature>